<dbReference type="RefSeq" id="XP_023162323.2">
    <property type="nucleotide sequence ID" value="XM_023306555.2"/>
</dbReference>
<dbReference type="OMA" id="RYINQIP"/>
<gene>
    <name evidence="2" type="primary">LOC111593663</name>
</gene>
<dbReference type="KEGG" id="dhe:111593663"/>
<accession>A0A6J1LAY8</accession>
<proteinExistence type="predicted"/>
<organism evidence="1 2">
    <name type="scientific">Drosophila hydei</name>
    <name type="common">Fruit fly</name>
    <dbReference type="NCBI Taxonomy" id="7224"/>
    <lineage>
        <taxon>Eukaryota</taxon>
        <taxon>Metazoa</taxon>
        <taxon>Ecdysozoa</taxon>
        <taxon>Arthropoda</taxon>
        <taxon>Hexapoda</taxon>
        <taxon>Insecta</taxon>
        <taxon>Pterygota</taxon>
        <taxon>Neoptera</taxon>
        <taxon>Endopterygota</taxon>
        <taxon>Diptera</taxon>
        <taxon>Brachycera</taxon>
        <taxon>Muscomorpha</taxon>
        <taxon>Ephydroidea</taxon>
        <taxon>Drosophilidae</taxon>
        <taxon>Drosophila</taxon>
    </lineage>
</organism>
<protein>
    <submittedName>
        <fullName evidence="2">Uncharacterized protein LOC111593663</fullName>
    </submittedName>
</protein>
<name>A0A6J1LAY8_DROHY</name>
<sequence length="112" mass="12682">MPSDLTSLMARRNVRSTITGPKNSALHSLLAPIHQEVHAAHAHAIIMRQRRIRELFEREMEQVKMELNRLRPTQVGNNCRFRSTPLGMVSVAVRYINQIPLRAAGNTFPGNS</sequence>
<reference evidence="2" key="1">
    <citation type="submission" date="2025-08" db="UniProtKB">
        <authorList>
            <consortium name="RefSeq"/>
        </authorList>
    </citation>
    <scope>IDENTIFICATION</scope>
    <source>
        <strain evidence="2">15085-1641.00</strain>
        <tissue evidence="2">Whole body</tissue>
    </source>
</reference>
<keyword evidence="1" id="KW-1185">Reference proteome</keyword>
<evidence type="ECO:0000313" key="1">
    <source>
        <dbReference type="Proteomes" id="UP000504633"/>
    </source>
</evidence>
<dbReference type="Proteomes" id="UP000504633">
    <property type="component" value="Unplaced"/>
</dbReference>
<dbReference type="OrthoDB" id="7802791at2759"/>
<evidence type="ECO:0000313" key="2">
    <source>
        <dbReference type="RefSeq" id="XP_023162323.2"/>
    </source>
</evidence>
<dbReference type="AlphaFoldDB" id="A0A6J1LAY8"/>
<dbReference type="GeneID" id="111593663"/>